<dbReference type="InterPro" id="IPR001392">
    <property type="entry name" value="Clathrin_mu"/>
</dbReference>
<keyword evidence="4" id="KW-1003">Cell membrane</keyword>
<evidence type="ECO:0000256" key="7">
    <source>
        <dbReference type="ARBA" id="ARBA00023136"/>
    </source>
</evidence>
<dbReference type="Gene3D" id="3.30.450.60">
    <property type="match status" value="1"/>
</dbReference>
<accession>A0ABQ7J8U4</accession>
<comment type="subcellular location">
    <subcellularLocation>
        <location evidence="1">Cell membrane</location>
    </subcellularLocation>
    <subcellularLocation>
        <location evidence="2">Membrane</location>
        <location evidence="2">Coated pit</location>
        <topology evidence="2">Peripheral membrane protein</topology>
        <orientation evidence="2">Cytoplasmic side</orientation>
    </subcellularLocation>
</comment>
<evidence type="ECO:0000256" key="1">
    <source>
        <dbReference type="ARBA" id="ARBA00004236"/>
    </source>
</evidence>
<dbReference type="CDD" id="cd09251">
    <property type="entry name" value="AP-2_Mu2_Cterm"/>
    <property type="match status" value="1"/>
</dbReference>
<dbReference type="InterPro" id="IPR050431">
    <property type="entry name" value="Adaptor_comp_med_subunit"/>
</dbReference>
<reference evidence="11 12" key="1">
    <citation type="journal article" date="2020" name="bioRxiv">
        <title>Metabolic contributions of an alphaproteobacterial endosymbiont in the apicomplexan Cardiosporidium cionae.</title>
        <authorList>
            <person name="Hunter E.S."/>
            <person name="Paight C.J."/>
            <person name="Lane C.E."/>
        </authorList>
    </citation>
    <scope>NUCLEOTIDE SEQUENCE [LARGE SCALE GENOMIC DNA]</scope>
    <source>
        <strain evidence="11">ESH_2018</strain>
    </source>
</reference>
<comment type="similarity">
    <text evidence="9">Belongs to the adaptor complexes medium subunit family.</text>
</comment>
<dbReference type="InterPro" id="IPR018240">
    <property type="entry name" value="Clathrin_mu_CS"/>
</dbReference>
<evidence type="ECO:0000256" key="4">
    <source>
        <dbReference type="ARBA" id="ARBA00022475"/>
    </source>
</evidence>
<dbReference type="EMBL" id="JADAQX010000391">
    <property type="protein sequence ID" value="KAF8820415.1"/>
    <property type="molecule type" value="Genomic_DNA"/>
</dbReference>
<keyword evidence="7" id="KW-0472">Membrane</keyword>
<dbReference type="InterPro" id="IPR011012">
    <property type="entry name" value="Longin-like_dom_sf"/>
</dbReference>
<dbReference type="InterPro" id="IPR028565">
    <property type="entry name" value="MHD"/>
</dbReference>
<evidence type="ECO:0000256" key="6">
    <source>
        <dbReference type="ARBA" id="ARBA00022927"/>
    </source>
</evidence>
<evidence type="ECO:0000313" key="12">
    <source>
        <dbReference type="Proteomes" id="UP000823046"/>
    </source>
</evidence>
<keyword evidence="3 9" id="KW-0813">Transport</keyword>
<keyword evidence="6 9" id="KW-0653">Protein transport</keyword>
<sequence length="471" mass="53276">MLEVEFGFSSSLPSSRVSKIDASLVVLQHFLKMIDAVLLVSLDGEVLIGRTYKGDTARVDGLLFAQNVVLTKELSERPIRSIGSSHFVHIVVGSVIFVASTRENVNFTLIVKVLYKFSELLSSYFGGKLTENVVRKNFVLIYELLDEIVDGGYPQILELDVLKRYITQGDRMKEDLNDDAILKKITVQATGSCSWRAEGIKYRKNEIYIDVVEQVNMLVSQGGQLLRADVTGQIMVKSMLSGMPECKFGMNDKLVINKLKPAAEGTRANEARGAAPRSIALDDCRFHQCVRLSAFDLERTITFIPPDGNFELMTYRTTENINLPFKMFPVIQEKGRTKLEVSLLLKSTFSRVLVACNMVIQIPLPEHTAKINNSTQTLGKARYESNKHMLVWRIKRFPGESECSLIGEVDLVPSMQKRKWARPPISMSFKVPMFMSSGLTVRFLRVQEKANYKPIKWIRYVTKAGSYQHRI</sequence>
<keyword evidence="5" id="KW-0254">Endocytosis</keyword>
<dbReference type="Pfam" id="PF00928">
    <property type="entry name" value="Adap_comp_sub"/>
    <property type="match status" value="1"/>
</dbReference>
<keyword evidence="8" id="KW-0168">Coated pit</keyword>
<evidence type="ECO:0000256" key="2">
    <source>
        <dbReference type="ARBA" id="ARBA00004277"/>
    </source>
</evidence>
<dbReference type="SUPFAM" id="SSF49447">
    <property type="entry name" value="Second domain of Mu2 adaptin subunit (ap50) of ap2 adaptor"/>
    <property type="match status" value="1"/>
</dbReference>
<dbReference type="Gene3D" id="2.60.40.1170">
    <property type="entry name" value="Mu homology domain, subdomain B"/>
    <property type="match status" value="2"/>
</dbReference>
<evidence type="ECO:0000259" key="10">
    <source>
        <dbReference type="PROSITE" id="PS51072"/>
    </source>
</evidence>
<dbReference type="PROSITE" id="PS00991">
    <property type="entry name" value="CLAT_ADAPTOR_M_2"/>
    <property type="match status" value="1"/>
</dbReference>
<proteinExistence type="inferred from homology"/>
<dbReference type="SUPFAM" id="SSF64356">
    <property type="entry name" value="SNARE-like"/>
    <property type="match status" value="1"/>
</dbReference>
<dbReference type="PROSITE" id="PS51072">
    <property type="entry name" value="MHD"/>
    <property type="match status" value="1"/>
</dbReference>
<dbReference type="InterPro" id="IPR036168">
    <property type="entry name" value="AP2_Mu_C_sf"/>
</dbReference>
<comment type="caution">
    <text evidence="11">The sequence shown here is derived from an EMBL/GenBank/DDBJ whole genome shotgun (WGS) entry which is preliminary data.</text>
</comment>
<name>A0ABQ7J8U4_9APIC</name>
<evidence type="ECO:0000256" key="9">
    <source>
        <dbReference type="PIRNR" id="PIRNR005992"/>
    </source>
</evidence>
<dbReference type="PRINTS" id="PR00314">
    <property type="entry name" value="CLATHRINADPT"/>
</dbReference>
<evidence type="ECO:0000256" key="8">
    <source>
        <dbReference type="ARBA" id="ARBA00023176"/>
    </source>
</evidence>
<keyword evidence="12" id="KW-1185">Reference proteome</keyword>
<evidence type="ECO:0000313" key="11">
    <source>
        <dbReference type="EMBL" id="KAF8820415.1"/>
    </source>
</evidence>
<gene>
    <name evidence="11" type="ORF">IE077_004491</name>
</gene>
<organism evidence="11 12">
    <name type="scientific">Cardiosporidium cionae</name>
    <dbReference type="NCBI Taxonomy" id="476202"/>
    <lineage>
        <taxon>Eukaryota</taxon>
        <taxon>Sar</taxon>
        <taxon>Alveolata</taxon>
        <taxon>Apicomplexa</taxon>
        <taxon>Aconoidasida</taxon>
        <taxon>Nephromycida</taxon>
        <taxon>Cardiosporidium</taxon>
    </lineage>
</organism>
<evidence type="ECO:0000256" key="3">
    <source>
        <dbReference type="ARBA" id="ARBA00022448"/>
    </source>
</evidence>
<dbReference type="PANTHER" id="PTHR10529">
    <property type="entry name" value="AP COMPLEX SUBUNIT MU"/>
    <property type="match status" value="1"/>
</dbReference>
<protein>
    <submittedName>
        <fullName evidence="11">Mu1 adaptin</fullName>
    </submittedName>
</protein>
<dbReference type="InterPro" id="IPR043512">
    <property type="entry name" value="Mu2_C"/>
</dbReference>
<dbReference type="Proteomes" id="UP000823046">
    <property type="component" value="Unassembled WGS sequence"/>
</dbReference>
<feature type="domain" description="MHD" evidence="10">
    <location>
        <begin position="204"/>
        <end position="470"/>
    </location>
</feature>
<evidence type="ECO:0000256" key="5">
    <source>
        <dbReference type="ARBA" id="ARBA00022583"/>
    </source>
</evidence>
<dbReference type="PIRSF" id="PIRSF005992">
    <property type="entry name" value="Clathrin_mu"/>
    <property type="match status" value="1"/>
</dbReference>